<feature type="domain" description="Methyltransferase" evidence="3">
    <location>
        <begin position="58"/>
        <end position="151"/>
    </location>
</feature>
<dbReference type="EMBL" id="JAVDXW010000001">
    <property type="protein sequence ID" value="MDR7303876.1"/>
    <property type="molecule type" value="Genomic_DNA"/>
</dbReference>
<sequence length="269" mass="29193">MTTDANPFLDRERTRGELYGSSGRLVQRTGALHSAKSRGQPVAEVITELVIGVGGDTVLDVGCGRGSTTAQLAQRWAPRCLIGFDQSAALLAQARCRLPADARARFLRADFHALPVCEASVDIVVAAFCLYHAPQPDQVVAEFARCLRPGGLAILVTKSADSYRELDELVAVAGLDRHATTRPSLYQTFHSTNAEHVTARHLMVRRVVHHKHEFHFADAEHVARYITTTPKYALAEGDPHAVADRLRPVLGETGVSTSSTVSYLVAAHP</sequence>
<dbReference type="GO" id="GO:0032259">
    <property type="term" value="P:methylation"/>
    <property type="evidence" value="ECO:0007669"/>
    <property type="project" value="UniProtKB-KW"/>
</dbReference>
<proteinExistence type="predicted"/>
<comment type="caution">
    <text evidence="4">The sequence shown here is derived from an EMBL/GenBank/DDBJ whole genome shotgun (WGS) entry which is preliminary data.</text>
</comment>
<dbReference type="Proteomes" id="UP001180845">
    <property type="component" value="Unassembled WGS sequence"/>
</dbReference>
<evidence type="ECO:0000256" key="2">
    <source>
        <dbReference type="ARBA" id="ARBA00022679"/>
    </source>
</evidence>
<evidence type="ECO:0000259" key="3">
    <source>
        <dbReference type="Pfam" id="PF13649"/>
    </source>
</evidence>
<keyword evidence="4" id="KW-0830">Ubiquinone</keyword>
<keyword evidence="1" id="KW-0489">Methyltransferase</keyword>
<dbReference type="PANTHER" id="PTHR43861">
    <property type="entry name" value="TRANS-ACONITATE 2-METHYLTRANSFERASE-RELATED"/>
    <property type="match status" value="1"/>
</dbReference>
<dbReference type="PANTHER" id="PTHR43861:SF1">
    <property type="entry name" value="TRANS-ACONITATE 2-METHYLTRANSFERASE"/>
    <property type="match status" value="1"/>
</dbReference>
<keyword evidence="2" id="KW-0808">Transferase</keyword>
<keyword evidence="5" id="KW-1185">Reference proteome</keyword>
<dbReference type="RefSeq" id="WP_310276672.1">
    <property type="nucleotide sequence ID" value="NZ_JAVDXW010000001.1"/>
</dbReference>
<evidence type="ECO:0000313" key="5">
    <source>
        <dbReference type="Proteomes" id="UP001180845"/>
    </source>
</evidence>
<organism evidence="4 5">
    <name type="scientific">Haloactinomyces albus</name>
    <dbReference type="NCBI Taxonomy" id="1352928"/>
    <lineage>
        <taxon>Bacteria</taxon>
        <taxon>Bacillati</taxon>
        <taxon>Actinomycetota</taxon>
        <taxon>Actinomycetes</taxon>
        <taxon>Actinopolysporales</taxon>
        <taxon>Actinopolysporaceae</taxon>
        <taxon>Haloactinomyces</taxon>
    </lineage>
</organism>
<dbReference type="Pfam" id="PF13649">
    <property type="entry name" value="Methyltransf_25"/>
    <property type="match status" value="1"/>
</dbReference>
<dbReference type="CDD" id="cd02440">
    <property type="entry name" value="AdoMet_MTases"/>
    <property type="match status" value="1"/>
</dbReference>
<dbReference type="Gene3D" id="3.40.50.150">
    <property type="entry name" value="Vaccinia Virus protein VP39"/>
    <property type="match status" value="1"/>
</dbReference>
<evidence type="ECO:0000313" key="4">
    <source>
        <dbReference type="EMBL" id="MDR7303876.1"/>
    </source>
</evidence>
<protein>
    <submittedName>
        <fullName evidence="4">Ubiquinone/menaquinone biosynthesis C-methylase UbiE</fullName>
    </submittedName>
</protein>
<dbReference type="AlphaFoldDB" id="A0AAE3ZF91"/>
<dbReference type="GO" id="GO:0008168">
    <property type="term" value="F:methyltransferase activity"/>
    <property type="evidence" value="ECO:0007669"/>
    <property type="project" value="UniProtKB-KW"/>
</dbReference>
<name>A0AAE3ZF91_9ACTN</name>
<dbReference type="InterPro" id="IPR029063">
    <property type="entry name" value="SAM-dependent_MTases_sf"/>
</dbReference>
<dbReference type="InterPro" id="IPR041698">
    <property type="entry name" value="Methyltransf_25"/>
</dbReference>
<evidence type="ECO:0000256" key="1">
    <source>
        <dbReference type="ARBA" id="ARBA00022603"/>
    </source>
</evidence>
<dbReference type="SUPFAM" id="SSF53335">
    <property type="entry name" value="S-adenosyl-L-methionine-dependent methyltransferases"/>
    <property type="match status" value="1"/>
</dbReference>
<accession>A0AAE3ZF91</accession>
<reference evidence="4" key="1">
    <citation type="submission" date="2023-07" db="EMBL/GenBank/DDBJ databases">
        <title>Sequencing the genomes of 1000 actinobacteria strains.</title>
        <authorList>
            <person name="Klenk H.-P."/>
        </authorList>
    </citation>
    <scope>NUCLEOTIDE SEQUENCE</scope>
    <source>
        <strain evidence="4">DSM 45977</strain>
    </source>
</reference>
<gene>
    <name evidence="4" type="ORF">JOF55_004057</name>
</gene>